<dbReference type="Proteomes" id="UP001597417">
    <property type="component" value="Unassembled WGS sequence"/>
</dbReference>
<organism evidence="2 3">
    <name type="scientific">Amycolatopsis pigmentata</name>
    <dbReference type="NCBI Taxonomy" id="450801"/>
    <lineage>
        <taxon>Bacteria</taxon>
        <taxon>Bacillati</taxon>
        <taxon>Actinomycetota</taxon>
        <taxon>Actinomycetes</taxon>
        <taxon>Pseudonocardiales</taxon>
        <taxon>Pseudonocardiaceae</taxon>
        <taxon>Amycolatopsis</taxon>
    </lineage>
</organism>
<protein>
    <submittedName>
        <fullName evidence="2">Uncharacterized protein</fullName>
    </submittedName>
</protein>
<sequence length="60" mass="6237">MFWKIVGALIIAWVAFMVIGSVIGFLFKAVLVIAVIGAVGFLGAAAYGAIKGGKSRKQIP</sequence>
<evidence type="ECO:0000256" key="1">
    <source>
        <dbReference type="SAM" id="Phobius"/>
    </source>
</evidence>
<keyword evidence="1" id="KW-0472">Membrane</keyword>
<reference evidence="3" key="1">
    <citation type="journal article" date="2019" name="Int. J. Syst. Evol. Microbiol.">
        <title>The Global Catalogue of Microorganisms (GCM) 10K type strain sequencing project: providing services to taxonomists for standard genome sequencing and annotation.</title>
        <authorList>
            <consortium name="The Broad Institute Genomics Platform"/>
            <consortium name="The Broad Institute Genome Sequencing Center for Infectious Disease"/>
            <person name="Wu L."/>
            <person name="Ma J."/>
        </authorList>
    </citation>
    <scope>NUCLEOTIDE SEQUENCE [LARGE SCALE GENOMIC DNA]</scope>
    <source>
        <strain evidence="3">CGMCC 4.7645</strain>
    </source>
</reference>
<dbReference type="EMBL" id="JBHUKR010000007">
    <property type="protein sequence ID" value="MFD2417847.1"/>
    <property type="molecule type" value="Genomic_DNA"/>
</dbReference>
<keyword evidence="1" id="KW-1133">Transmembrane helix</keyword>
<keyword evidence="3" id="KW-1185">Reference proteome</keyword>
<name>A0ABW5FVQ4_9PSEU</name>
<dbReference type="RefSeq" id="WP_378265831.1">
    <property type="nucleotide sequence ID" value="NZ_JBHUKR010000007.1"/>
</dbReference>
<comment type="caution">
    <text evidence="2">The sequence shown here is derived from an EMBL/GenBank/DDBJ whole genome shotgun (WGS) entry which is preliminary data.</text>
</comment>
<evidence type="ECO:0000313" key="2">
    <source>
        <dbReference type="EMBL" id="MFD2417847.1"/>
    </source>
</evidence>
<gene>
    <name evidence="2" type="ORF">ACFSXZ_16095</name>
</gene>
<keyword evidence="1" id="KW-0812">Transmembrane</keyword>
<accession>A0ABW5FVQ4</accession>
<feature type="transmembrane region" description="Helical" evidence="1">
    <location>
        <begin position="30"/>
        <end position="50"/>
    </location>
</feature>
<evidence type="ECO:0000313" key="3">
    <source>
        <dbReference type="Proteomes" id="UP001597417"/>
    </source>
</evidence>
<proteinExistence type="predicted"/>